<keyword evidence="9" id="KW-1185">Reference proteome</keyword>
<evidence type="ECO:0000256" key="7">
    <source>
        <dbReference type="PROSITE-ProRule" id="PRU01016"/>
    </source>
</evidence>
<dbReference type="InterPro" id="IPR031303">
    <property type="entry name" value="C5_meth_CS"/>
</dbReference>
<evidence type="ECO:0000256" key="3">
    <source>
        <dbReference type="ARBA" id="ARBA00022691"/>
    </source>
</evidence>
<proteinExistence type="inferred from homology"/>
<reference evidence="9" key="1">
    <citation type="journal article" date="2018" name="Nat. Microbiol.">
        <title>Leveraging single-cell genomics to expand the fungal tree of life.</title>
        <authorList>
            <person name="Ahrendt S.R."/>
            <person name="Quandt C.A."/>
            <person name="Ciobanu D."/>
            <person name="Clum A."/>
            <person name="Salamov A."/>
            <person name="Andreopoulos B."/>
            <person name="Cheng J.F."/>
            <person name="Woyke T."/>
            <person name="Pelin A."/>
            <person name="Henrissat B."/>
            <person name="Reynolds N.K."/>
            <person name="Benny G.L."/>
            <person name="Smith M.E."/>
            <person name="James T.Y."/>
            <person name="Grigoriev I.V."/>
        </authorList>
    </citation>
    <scope>NUCLEOTIDE SEQUENCE [LARGE SCALE GENOMIC DNA]</scope>
    <source>
        <strain evidence="9">Benny S71-1</strain>
    </source>
</reference>
<evidence type="ECO:0000256" key="6">
    <source>
        <dbReference type="ARBA" id="ARBA00042810"/>
    </source>
</evidence>
<evidence type="ECO:0000313" key="8">
    <source>
        <dbReference type="EMBL" id="RKP27524.1"/>
    </source>
</evidence>
<name>A0A4P9Z4L7_9FUNG</name>
<dbReference type="PANTHER" id="PTHR46098">
    <property type="entry name" value="TRNA (CYTOSINE(38)-C(5))-METHYLTRANSFERASE"/>
    <property type="match status" value="1"/>
</dbReference>
<comment type="similarity">
    <text evidence="7">Belongs to the class I-like SAM-binding methyltransferase superfamily. C5-methyltransferase family.</text>
</comment>
<dbReference type="EMBL" id="KZ989192">
    <property type="protein sequence ID" value="RKP27524.1"/>
    <property type="molecule type" value="Genomic_DNA"/>
</dbReference>
<dbReference type="InterPro" id="IPR001525">
    <property type="entry name" value="C5_MeTfrase"/>
</dbReference>
<dbReference type="Proteomes" id="UP000278143">
    <property type="component" value="Unassembled WGS sequence"/>
</dbReference>
<keyword evidence="3 7" id="KW-0949">S-adenosyl-L-methionine</keyword>
<dbReference type="Pfam" id="PF00145">
    <property type="entry name" value="DNA_methylase"/>
    <property type="match status" value="1"/>
</dbReference>
<dbReference type="InterPro" id="IPR050750">
    <property type="entry name" value="C5-MTase"/>
</dbReference>
<dbReference type="SUPFAM" id="SSF53335">
    <property type="entry name" value="S-adenosyl-L-methionine-dependent methyltransferases"/>
    <property type="match status" value="1"/>
</dbReference>
<dbReference type="GO" id="GO:0032259">
    <property type="term" value="P:methylation"/>
    <property type="evidence" value="ECO:0007669"/>
    <property type="project" value="UniProtKB-KW"/>
</dbReference>
<keyword evidence="2 7" id="KW-0808">Transferase</keyword>
<dbReference type="GO" id="GO:0005634">
    <property type="term" value="C:nucleus"/>
    <property type="evidence" value="ECO:0007669"/>
    <property type="project" value="TreeGrafter"/>
</dbReference>
<feature type="active site" evidence="7">
    <location>
        <position position="5"/>
    </location>
</feature>
<dbReference type="InterPro" id="IPR029063">
    <property type="entry name" value="SAM-dependent_MTases_sf"/>
</dbReference>
<dbReference type="GO" id="GO:0008168">
    <property type="term" value="F:methyltransferase activity"/>
    <property type="evidence" value="ECO:0007669"/>
    <property type="project" value="UniProtKB-KW"/>
</dbReference>
<evidence type="ECO:0000256" key="1">
    <source>
        <dbReference type="ARBA" id="ARBA00022603"/>
    </source>
</evidence>
<evidence type="ECO:0000256" key="2">
    <source>
        <dbReference type="ARBA" id="ARBA00022679"/>
    </source>
</evidence>
<evidence type="ECO:0000313" key="9">
    <source>
        <dbReference type="Proteomes" id="UP000278143"/>
    </source>
</evidence>
<evidence type="ECO:0000256" key="4">
    <source>
        <dbReference type="ARBA" id="ARBA00039081"/>
    </source>
</evidence>
<protein>
    <recommendedName>
        <fullName evidence="5">tRNA (cytosine(38)-C(5))-methyltransferase</fullName>
        <ecNumber evidence="4">2.1.1.204</ecNumber>
    </recommendedName>
    <alternativeName>
        <fullName evidence="6">DNA (cytosine-5)-methyltransferase-like protein 2</fullName>
    </alternativeName>
</protein>
<dbReference type="AlphaFoldDB" id="A0A4P9Z4L7"/>
<keyword evidence="1 7" id="KW-0489">Methyltransferase</keyword>
<organism evidence="8 9">
    <name type="scientific">Syncephalis pseudoplumigaleata</name>
    <dbReference type="NCBI Taxonomy" id="1712513"/>
    <lineage>
        <taxon>Eukaryota</taxon>
        <taxon>Fungi</taxon>
        <taxon>Fungi incertae sedis</taxon>
        <taxon>Zoopagomycota</taxon>
        <taxon>Zoopagomycotina</taxon>
        <taxon>Zoopagomycetes</taxon>
        <taxon>Zoopagales</taxon>
        <taxon>Piptocephalidaceae</taxon>
        <taxon>Syncephalis</taxon>
    </lineage>
</organism>
<dbReference type="OrthoDB" id="414133at2759"/>
<dbReference type="NCBIfam" id="TIGR00675">
    <property type="entry name" value="dcm"/>
    <property type="match status" value="1"/>
</dbReference>
<dbReference type="Gene3D" id="3.40.50.150">
    <property type="entry name" value="Vaccinia Virus protein VP39"/>
    <property type="match status" value="1"/>
</dbReference>
<dbReference type="PROSITE" id="PS00095">
    <property type="entry name" value="C5_MTASE_2"/>
    <property type="match status" value="1"/>
</dbReference>
<dbReference type="PROSITE" id="PS51679">
    <property type="entry name" value="SAM_MT_C5"/>
    <property type="match status" value="1"/>
</dbReference>
<dbReference type="PANTHER" id="PTHR46098:SF1">
    <property type="entry name" value="TRNA (CYTOSINE(38)-C(5))-METHYLTRANSFERASE"/>
    <property type="match status" value="1"/>
</dbReference>
<sequence length="286" mass="31531">MSPPCQPYTRTGKQLGSEDTRAKSFLRIIDMLGEMQHPPRYLLVENVKGFETSETREALVEQLARLGYVFEEYLLTPLQFGIPNSRLRYYLVAKRKPLSFGGNGDDAAVASMDIGSSAQVDSRHLSHMEMAEAHSLEGVRAIEAFIEHDPSIEAAYSIPSGVSCNNIVKASSRRSCCFTKGYGHHVRGTGSILQMDEQADTTETFNKAWHGTSSTDEVDIALIEALGLRYFTENEIARLMGFPATFAFPASVSRRQRYRALGNSLNVTVVGALLRHLTASTTSSAQ</sequence>
<gene>
    <name evidence="8" type="ORF">SYNPS1DRAFT_12550</name>
</gene>
<accession>A0A4P9Z4L7</accession>
<dbReference type="EC" id="2.1.1.204" evidence="4"/>
<dbReference type="Gene3D" id="3.90.120.10">
    <property type="entry name" value="DNA Methylase, subunit A, domain 2"/>
    <property type="match status" value="1"/>
</dbReference>
<evidence type="ECO:0000256" key="5">
    <source>
        <dbReference type="ARBA" id="ARBA00039681"/>
    </source>
</evidence>